<evidence type="ECO:0000259" key="1">
    <source>
        <dbReference type="Pfam" id="PF00535"/>
    </source>
</evidence>
<accession>A0A9D9D7T7</accession>
<proteinExistence type="predicted"/>
<dbReference type="EMBL" id="JADINH010000006">
    <property type="protein sequence ID" value="MBO8414829.1"/>
    <property type="molecule type" value="Genomic_DNA"/>
</dbReference>
<reference evidence="2" key="1">
    <citation type="submission" date="2020-10" db="EMBL/GenBank/DDBJ databases">
        <authorList>
            <person name="Gilroy R."/>
        </authorList>
    </citation>
    <scope>NUCLEOTIDE SEQUENCE</scope>
    <source>
        <strain evidence="2">17213</strain>
    </source>
</reference>
<dbReference type="InterPro" id="IPR029044">
    <property type="entry name" value="Nucleotide-diphossugar_trans"/>
</dbReference>
<dbReference type="PANTHER" id="PTHR22916:SF3">
    <property type="entry name" value="UDP-GLCNAC:BETAGAL BETA-1,3-N-ACETYLGLUCOSAMINYLTRANSFERASE-LIKE PROTEIN 1"/>
    <property type="match status" value="1"/>
</dbReference>
<dbReference type="Pfam" id="PF00535">
    <property type="entry name" value="Glycos_transf_2"/>
    <property type="match status" value="1"/>
</dbReference>
<dbReference type="InterPro" id="IPR001173">
    <property type="entry name" value="Glyco_trans_2-like"/>
</dbReference>
<dbReference type="GO" id="GO:0016758">
    <property type="term" value="F:hexosyltransferase activity"/>
    <property type="evidence" value="ECO:0007669"/>
    <property type="project" value="UniProtKB-ARBA"/>
</dbReference>
<protein>
    <submittedName>
        <fullName evidence="2">Glycosyltransferase</fullName>
    </submittedName>
</protein>
<dbReference type="SUPFAM" id="SSF53448">
    <property type="entry name" value="Nucleotide-diphospho-sugar transferases"/>
    <property type="match status" value="1"/>
</dbReference>
<feature type="non-terminal residue" evidence="2">
    <location>
        <position position="138"/>
    </location>
</feature>
<evidence type="ECO:0000313" key="3">
    <source>
        <dbReference type="Proteomes" id="UP000823631"/>
    </source>
</evidence>
<feature type="domain" description="Glycosyltransferase 2-like" evidence="1">
    <location>
        <begin position="7"/>
        <end position="129"/>
    </location>
</feature>
<name>A0A9D9D7T7_9GAMM</name>
<dbReference type="Gene3D" id="3.90.550.10">
    <property type="entry name" value="Spore Coat Polysaccharide Biosynthesis Protein SpsA, Chain A"/>
    <property type="match status" value="1"/>
</dbReference>
<reference evidence="2" key="2">
    <citation type="journal article" date="2021" name="PeerJ">
        <title>Extensive microbial diversity within the chicken gut microbiome revealed by metagenomics and culture.</title>
        <authorList>
            <person name="Gilroy R."/>
            <person name="Ravi A."/>
            <person name="Getino M."/>
            <person name="Pursley I."/>
            <person name="Horton D.L."/>
            <person name="Alikhan N.F."/>
            <person name="Baker D."/>
            <person name="Gharbi K."/>
            <person name="Hall N."/>
            <person name="Watson M."/>
            <person name="Adriaenssens E.M."/>
            <person name="Foster-Nyarko E."/>
            <person name="Jarju S."/>
            <person name="Secka A."/>
            <person name="Antonio M."/>
            <person name="Oren A."/>
            <person name="Chaudhuri R.R."/>
            <person name="La Ragione R."/>
            <person name="Hildebrand F."/>
            <person name="Pallen M.J."/>
        </authorList>
    </citation>
    <scope>NUCLEOTIDE SEQUENCE</scope>
    <source>
        <strain evidence="2">17213</strain>
    </source>
</reference>
<evidence type="ECO:0000313" key="2">
    <source>
        <dbReference type="EMBL" id="MBO8414829.1"/>
    </source>
</evidence>
<sequence length="138" mass="16005">MTPLLTILCITYNHEKYIAEALDSFICQETSFPFEVLIGDDCSTDSTVTIVKQYMQKHNNIRLLQRDKNLGVNKNFYDTASHIKSKYVALCEGDDYWIDSNKLQKQVDFLEKNPNVTLCFHPVNVVDEKGELQYIYPD</sequence>
<comment type="caution">
    <text evidence="2">The sequence shown here is derived from an EMBL/GenBank/DDBJ whole genome shotgun (WGS) entry which is preliminary data.</text>
</comment>
<gene>
    <name evidence="2" type="ORF">IAB19_00400</name>
</gene>
<organism evidence="2 3">
    <name type="scientific">Candidatus Avisuccinivibrio stercorigallinarum</name>
    <dbReference type="NCBI Taxonomy" id="2840704"/>
    <lineage>
        <taxon>Bacteria</taxon>
        <taxon>Pseudomonadati</taxon>
        <taxon>Pseudomonadota</taxon>
        <taxon>Gammaproteobacteria</taxon>
        <taxon>Aeromonadales</taxon>
        <taxon>Succinivibrionaceae</taxon>
        <taxon>Succinivibrionaceae incertae sedis</taxon>
        <taxon>Candidatus Avisuccinivibrio</taxon>
    </lineage>
</organism>
<dbReference type="PANTHER" id="PTHR22916">
    <property type="entry name" value="GLYCOSYLTRANSFERASE"/>
    <property type="match status" value="1"/>
</dbReference>
<dbReference type="Proteomes" id="UP000823631">
    <property type="component" value="Unassembled WGS sequence"/>
</dbReference>
<dbReference type="AlphaFoldDB" id="A0A9D9D7T7"/>